<dbReference type="SUPFAM" id="SSF56300">
    <property type="entry name" value="Metallo-dependent phosphatases"/>
    <property type="match status" value="1"/>
</dbReference>
<reference evidence="9" key="1">
    <citation type="submission" date="2016-04" db="EMBL/GenBank/DDBJ databases">
        <title>Complete Genome Sequences of Twelve Strains of a Stable Defined Moderately Diverse Mouse Microbiota 2 (sDMDMm2).</title>
        <authorList>
            <person name="Uchimura Y."/>
            <person name="Wyss M."/>
            <person name="Brugiroux S."/>
            <person name="Limenitakis J.P."/>
            <person name="Stecher B."/>
            <person name="McCoy K.D."/>
            <person name="Macpherson A.J."/>
        </authorList>
    </citation>
    <scope>NUCLEOTIDE SEQUENCE [LARGE SCALE GENOMIC DNA]</scope>
    <source>
        <strain evidence="9">YL27</strain>
    </source>
</reference>
<dbReference type="Gene3D" id="3.60.21.10">
    <property type="match status" value="1"/>
</dbReference>
<evidence type="ECO:0000259" key="7">
    <source>
        <dbReference type="Pfam" id="PF00149"/>
    </source>
</evidence>
<feature type="domain" description="Calcineurin-like phosphoesterase" evidence="7">
    <location>
        <begin position="2"/>
        <end position="207"/>
    </location>
</feature>
<evidence type="ECO:0000313" key="8">
    <source>
        <dbReference type="EMBL" id="ANU63968.1"/>
    </source>
</evidence>
<name>A0A1B1SB09_9BACT</name>
<keyword evidence="2" id="KW-0997">Cell inner membrane</keyword>
<organism evidence="8 9">
    <name type="scientific">Muribaculum intestinale</name>
    <dbReference type="NCBI Taxonomy" id="1796646"/>
    <lineage>
        <taxon>Bacteria</taxon>
        <taxon>Pseudomonadati</taxon>
        <taxon>Bacteroidota</taxon>
        <taxon>Bacteroidia</taxon>
        <taxon>Bacteroidales</taxon>
        <taxon>Muribaculaceae</taxon>
        <taxon>Muribaculum</taxon>
    </lineage>
</organism>
<evidence type="ECO:0000256" key="3">
    <source>
        <dbReference type="ARBA" id="ARBA00022723"/>
    </source>
</evidence>
<dbReference type="GO" id="GO:0008758">
    <property type="term" value="F:UDP-2,3-diacylglucosamine hydrolase activity"/>
    <property type="evidence" value="ECO:0007669"/>
    <property type="project" value="TreeGrafter"/>
</dbReference>
<keyword evidence="3" id="KW-0479">Metal-binding</keyword>
<dbReference type="KEGG" id="pary:A4V02_09720"/>
<dbReference type="EMBL" id="CP015402">
    <property type="protein sequence ID" value="ANU63968.1"/>
    <property type="molecule type" value="Genomic_DNA"/>
</dbReference>
<evidence type="ECO:0000256" key="4">
    <source>
        <dbReference type="ARBA" id="ARBA00022801"/>
    </source>
</evidence>
<keyword evidence="9" id="KW-1185">Reference proteome</keyword>
<dbReference type="PANTHER" id="PTHR34990">
    <property type="entry name" value="UDP-2,3-DIACYLGLUCOSAMINE HYDROLASE-RELATED"/>
    <property type="match status" value="1"/>
</dbReference>
<sequence>MVYFISDLHLGATYLPDAHDYERRVVDWLYSIRHDVTELYMLGDILDYWYEYRTVVPRGYIRFFGALASLADAGVKIYWFIGNHDIWLFDYLRDEIGLTVVDGVLETEILGKRFFLTHGDGVGKLPLIFRGLRSIFRNRVCQKLYSAIHPRWTIPFAHRWSTSSRDFCKDDIPQFSGPSSEPLVAFSESYSATHPDVDYFVYGHRHVLVDYPLSTGARMIILGDWIHHFSFAKFDGDTILLYRWNGETEEKIGD</sequence>
<dbReference type="GO" id="GO:0009245">
    <property type="term" value="P:lipid A biosynthetic process"/>
    <property type="evidence" value="ECO:0007669"/>
    <property type="project" value="TreeGrafter"/>
</dbReference>
<gene>
    <name evidence="8" type="ORF">A4V02_09720</name>
</gene>
<evidence type="ECO:0000256" key="5">
    <source>
        <dbReference type="ARBA" id="ARBA00023136"/>
    </source>
</evidence>
<evidence type="ECO:0000256" key="6">
    <source>
        <dbReference type="ARBA" id="ARBA00023211"/>
    </source>
</evidence>
<keyword evidence="4 8" id="KW-0378">Hydrolase</keyword>
<dbReference type="STRING" id="1796646.A4V02_09720"/>
<dbReference type="PANTHER" id="PTHR34990:SF1">
    <property type="entry name" value="UDP-2,3-DIACYLGLUCOSAMINE HYDROLASE"/>
    <property type="match status" value="1"/>
</dbReference>
<evidence type="ECO:0000256" key="1">
    <source>
        <dbReference type="ARBA" id="ARBA00022475"/>
    </source>
</evidence>
<proteinExistence type="predicted"/>
<evidence type="ECO:0000313" key="9">
    <source>
        <dbReference type="Proteomes" id="UP000186351"/>
    </source>
</evidence>
<dbReference type="RefSeq" id="WP_068961264.1">
    <property type="nucleotide sequence ID" value="NZ_CAJTAP010000029.1"/>
</dbReference>
<dbReference type="Pfam" id="PF00149">
    <property type="entry name" value="Metallophos"/>
    <property type="match status" value="1"/>
</dbReference>
<evidence type="ECO:0000256" key="2">
    <source>
        <dbReference type="ARBA" id="ARBA00022519"/>
    </source>
</evidence>
<dbReference type="InterPro" id="IPR004843">
    <property type="entry name" value="Calcineurin-like_PHP"/>
</dbReference>
<dbReference type="OrthoDB" id="9802481at2"/>
<accession>A0A1B1SB09</accession>
<dbReference type="GO" id="GO:0046872">
    <property type="term" value="F:metal ion binding"/>
    <property type="evidence" value="ECO:0007669"/>
    <property type="project" value="UniProtKB-KW"/>
</dbReference>
<dbReference type="InterPro" id="IPR029052">
    <property type="entry name" value="Metallo-depent_PP-like"/>
</dbReference>
<dbReference type="GO" id="GO:0016020">
    <property type="term" value="C:membrane"/>
    <property type="evidence" value="ECO:0007669"/>
    <property type="project" value="GOC"/>
</dbReference>
<accession>A0A1Z2XHM4</accession>
<dbReference type="GeneID" id="65537146"/>
<keyword evidence="6" id="KW-0464">Manganese</keyword>
<protein>
    <submittedName>
        <fullName evidence="8">UDP-2,3-diacylglucosamine hydrolase</fullName>
    </submittedName>
</protein>
<dbReference type="AlphaFoldDB" id="A0A1B1SB09"/>
<dbReference type="Proteomes" id="UP000186351">
    <property type="component" value="Chromosome"/>
</dbReference>
<keyword evidence="5" id="KW-0472">Membrane</keyword>
<dbReference type="InterPro" id="IPR043461">
    <property type="entry name" value="LpxH-like"/>
</dbReference>
<keyword evidence="1" id="KW-1003">Cell membrane</keyword>
<dbReference type="CDD" id="cd07398">
    <property type="entry name" value="MPP_YbbF-LpxH"/>
    <property type="match status" value="1"/>
</dbReference>